<accession>A0A9W9VDR6</accession>
<sequence length="149" mass="16662">MGGNRSIKLRIPRPGIYVYYIRRITLPFLLASSTAISYCGESSFPEASLAGVSITEASLIPISKNSLPDYREFLLGFEPLEGTYSRENLSLVLLKRLKDYNIAHRILVITTDNASNNQTLMDSLNSKIETLAEVTGVLVVRVLYIIYMI</sequence>
<organism evidence="1 2">
    <name type="scientific">Penicillium cataractarum</name>
    <dbReference type="NCBI Taxonomy" id="2100454"/>
    <lineage>
        <taxon>Eukaryota</taxon>
        <taxon>Fungi</taxon>
        <taxon>Dikarya</taxon>
        <taxon>Ascomycota</taxon>
        <taxon>Pezizomycotina</taxon>
        <taxon>Eurotiomycetes</taxon>
        <taxon>Eurotiomycetidae</taxon>
        <taxon>Eurotiales</taxon>
        <taxon>Aspergillaceae</taxon>
        <taxon>Penicillium</taxon>
    </lineage>
</organism>
<proteinExistence type="predicted"/>
<evidence type="ECO:0000313" key="2">
    <source>
        <dbReference type="Proteomes" id="UP001147782"/>
    </source>
</evidence>
<dbReference type="Proteomes" id="UP001147782">
    <property type="component" value="Unassembled WGS sequence"/>
</dbReference>
<evidence type="ECO:0000313" key="1">
    <source>
        <dbReference type="EMBL" id="KAJ5378252.1"/>
    </source>
</evidence>
<keyword evidence="2" id="KW-1185">Reference proteome</keyword>
<protein>
    <recommendedName>
        <fullName evidence="3">DUF659 domain-containing protein</fullName>
    </recommendedName>
</protein>
<reference evidence="1" key="1">
    <citation type="submission" date="2022-11" db="EMBL/GenBank/DDBJ databases">
        <authorList>
            <person name="Petersen C."/>
        </authorList>
    </citation>
    <scope>NUCLEOTIDE SEQUENCE</scope>
    <source>
        <strain evidence="1">IBT 29864</strain>
    </source>
</reference>
<comment type="caution">
    <text evidence="1">The sequence shown here is derived from an EMBL/GenBank/DDBJ whole genome shotgun (WGS) entry which is preliminary data.</text>
</comment>
<dbReference type="GeneID" id="81437769"/>
<evidence type="ECO:0008006" key="3">
    <source>
        <dbReference type="Google" id="ProtNLM"/>
    </source>
</evidence>
<dbReference type="RefSeq" id="XP_056557115.1">
    <property type="nucleotide sequence ID" value="XM_056698590.1"/>
</dbReference>
<reference evidence="1" key="2">
    <citation type="journal article" date="2023" name="IMA Fungus">
        <title>Comparative genomic study of the Penicillium genus elucidates a diverse pangenome and 15 lateral gene transfer events.</title>
        <authorList>
            <person name="Petersen C."/>
            <person name="Sorensen T."/>
            <person name="Nielsen M.R."/>
            <person name="Sondergaard T.E."/>
            <person name="Sorensen J.L."/>
            <person name="Fitzpatrick D.A."/>
            <person name="Frisvad J.C."/>
            <person name="Nielsen K.L."/>
        </authorList>
    </citation>
    <scope>NUCLEOTIDE SEQUENCE</scope>
    <source>
        <strain evidence="1">IBT 29864</strain>
    </source>
</reference>
<name>A0A9W9VDR6_9EURO</name>
<dbReference type="AlphaFoldDB" id="A0A9W9VDR6"/>
<gene>
    <name evidence="1" type="ORF">N7496_005661</name>
</gene>
<dbReference type="EMBL" id="JAPZBS010000004">
    <property type="protein sequence ID" value="KAJ5378252.1"/>
    <property type="molecule type" value="Genomic_DNA"/>
</dbReference>
<dbReference type="OrthoDB" id="4367649at2759"/>